<dbReference type="EMBL" id="NFJD01000003">
    <property type="protein sequence ID" value="OUO56668.1"/>
    <property type="molecule type" value="Genomic_DNA"/>
</dbReference>
<sequence>MTFPINDGIYRLWVPFRPQAQQRHRFNFKARRAYQPEPEFKACVVAEAVKKRPPRPLEGAVGAKLTYCYRRPACRMYEIYKTTKPDLDNLEKPVFDALKRAGWIKDDANIVHTEIKKIWADFDGLKLELSQLKNVRDFGYGK</sequence>
<name>A0A1Y4DIA1_9BACT</name>
<dbReference type="RefSeq" id="WP_087288817.1">
    <property type="nucleotide sequence ID" value="NZ_NFJD01000003.1"/>
</dbReference>
<comment type="caution">
    <text evidence="1">The sequence shown here is derived from an EMBL/GenBank/DDBJ whole genome shotgun (WGS) entry which is preliminary data.</text>
</comment>
<evidence type="ECO:0000313" key="1">
    <source>
        <dbReference type="EMBL" id="OUO56668.1"/>
    </source>
</evidence>
<dbReference type="InterPro" id="IPR036614">
    <property type="entry name" value="RusA-like_sf"/>
</dbReference>
<dbReference type="GO" id="GO:0006281">
    <property type="term" value="P:DNA repair"/>
    <property type="evidence" value="ECO:0007669"/>
    <property type="project" value="InterPro"/>
</dbReference>
<evidence type="ECO:0000313" key="2">
    <source>
        <dbReference type="Proteomes" id="UP000196368"/>
    </source>
</evidence>
<dbReference type="OrthoDB" id="384924at2"/>
<organism evidence="1 2">
    <name type="scientific">Candidatus Avelusimicrobium gallicola</name>
    <dbReference type="NCBI Taxonomy" id="2562704"/>
    <lineage>
        <taxon>Bacteria</taxon>
        <taxon>Pseudomonadati</taxon>
        <taxon>Elusimicrobiota</taxon>
        <taxon>Elusimicrobia</taxon>
        <taxon>Elusimicrobiales</taxon>
        <taxon>Elusimicrobiaceae</taxon>
        <taxon>Candidatus Avelusimicrobium</taxon>
    </lineage>
</organism>
<accession>A0A1Y4DIA1</accession>
<gene>
    <name evidence="1" type="ORF">B5F75_05610</name>
</gene>
<dbReference type="AlphaFoldDB" id="A0A1Y4DIA1"/>
<dbReference type="GO" id="GO:0000287">
    <property type="term" value="F:magnesium ion binding"/>
    <property type="evidence" value="ECO:0007669"/>
    <property type="project" value="InterPro"/>
</dbReference>
<keyword evidence="2" id="KW-1185">Reference proteome</keyword>
<dbReference type="Gene3D" id="3.30.1330.70">
    <property type="entry name" value="Holliday junction resolvase RusA"/>
    <property type="match status" value="1"/>
</dbReference>
<proteinExistence type="predicted"/>
<protein>
    <submittedName>
        <fullName evidence="1">Uncharacterized protein</fullName>
    </submittedName>
</protein>
<dbReference type="Pfam" id="PF05866">
    <property type="entry name" value="RusA"/>
    <property type="match status" value="1"/>
</dbReference>
<dbReference type="Proteomes" id="UP000196368">
    <property type="component" value="Unassembled WGS sequence"/>
</dbReference>
<dbReference type="GO" id="GO:0006310">
    <property type="term" value="P:DNA recombination"/>
    <property type="evidence" value="ECO:0007669"/>
    <property type="project" value="InterPro"/>
</dbReference>
<reference evidence="2" key="1">
    <citation type="submission" date="2017-04" db="EMBL/GenBank/DDBJ databases">
        <title>Function of individual gut microbiota members based on whole genome sequencing of pure cultures obtained from chicken caecum.</title>
        <authorList>
            <person name="Medvecky M."/>
            <person name="Cejkova D."/>
            <person name="Polansky O."/>
            <person name="Karasova D."/>
            <person name="Kubasova T."/>
            <person name="Cizek A."/>
            <person name="Rychlik I."/>
        </authorList>
    </citation>
    <scope>NUCLEOTIDE SEQUENCE [LARGE SCALE GENOMIC DNA]</scope>
    <source>
        <strain evidence="2">An273</strain>
    </source>
</reference>
<dbReference type="SUPFAM" id="SSF103084">
    <property type="entry name" value="Holliday junction resolvase RusA"/>
    <property type="match status" value="1"/>
</dbReference>
<dbReference type="InterPro" id="IPR008822">
    <property type="entry name" value="Endonuclease_RusA-like"/>
</dbReference>